<sequence length="714" mass="79789">MNLTDHDISFRLFVPGTSHAITFGHYERKPSALSETSSQSGKLTRKLRYALAGLLGVILIVFFSSTRSTEHEHRTSHALTEEEYSGGYFAEDGSFLADLGPEGENVYNLGITDSEEYLKEIKSFVNRAFPVRYRKKLERSIDLYFPADPQRTEAPEATPKGILNFKFIHQTDKNEDGGEMSQAWRDLNQPEGWKYAFYDDERADIWISRLLRNSEVAWAWQSLRRGVLKADFFRYLVVLMQGGVYSDVDTKPLKPINSWGNDGLHLHDISSTDGPAWWTKIAAQPSVVIGIDVDVHEFVGWEKDYIKEIPEQVARLEESKPPNWKKQIRTLKSKMDSGNGILPVMEHTGPGIWTDAVLAYLKARYNVTWHDLRGLQHPQRIGEVMILPITAFSPGGEPDFRAKGQDDPQAAVYHDFRDKGRNTRLAKDYTSLCFLIPPDILGRSYLQPGKRRPSLFVKDEPAPTHLSALEKRYHEAHVRLWTSDKAGYSDDAPDITRLTIAGPTQVDDDQARDYALPQGMAATYFSGEFKTTGEEFATGLGDDCDKSETPPTGPMQHFNPLESLKPTSRLGHAIPPGTPASDPLIMDNVTSGHPVSNYPALAPTQSYHDNDADYRYNQLHDGSEHNNSGSGSESSSDSESGADSQESSKEQQSGDEDDYGEGEEGDGFLNGLQAEGREQIIKQIDERLGEDYGEFAEDLFQGEKAPTLLSGVPS</sequence>
<organism evidence="1 2">
    <name type="scientific">Naganishia cerealis</name>
    <dbReference type="NCBI Taxonomy" id="610337"/>
    <lineage>
        <taxon>Eukaryota</taxon>
        <taxon>Fungi</taxon>
        <taxon>Dikarya</taxon>
        <taxon>Basidiomycota</taxon>
        <taxon>Agaricomycotina</taxon>
        <taxon>Tremellomycetes</taxon>
        <taxon>Filobasidiales</taxon>
        <taxon>Filobasidiaceae</taxon>
        <taxon>Naganishia</taxon>
    </lineage>
</organism>
<gene>
    <name evidence="1" type="ORF">QFC19_001138</name>
</gene>
<proteinExistence type="predicted"/>
<evidence type="ECO:0000313" key="1">
    <source>
        <dbReference type="EMBL" id="KAJ9111370.1"/>
    </source>
</evidence>
<comment type="caution">
    <text evidence="1">The sequence shown here is derived from an EMBL/GenBank/DDBJ whole genome shotgun (WGS) entry which is preliminary data.</text>
</comment>
<dbReference type="EMBL" id="JASBWR010000008">
    <property type="protein sequence ID" value="KAJ9111370.1"/>
    <property type="molecule type" value="Genomic_DNA"/>
</dbReference>
<keyword evidence="2" id="KW-1185">Reference proteome</keyword>
<accession>A0ACC2WHY3</accession>
<reference evidence="1" key="1">
    <citation type="submission" date="2023-04" db="EMBL/GenBank/DDBJ databases">
        <title>Draft Genome sequencing of Naganishia species isolated from polar environments using Oxford Nanopore Technology.</title>
        <authorList>
            <person name="Leo P."/>
            <person name="Venkateswaran K."/>
        </authorList>
    </citation>
    <scope>NUCLEOTIDE SEQUENCE</scope>
    <source>
        <strain evidence="1">MNA-CCFEE 5261</strain>
    </source>
</reference>
<evidence type="ECO:0000313" key="2">
    <source>
        <dbReference type="Proteomes" id="UP001241377"/>
    </source>
</evidence>
<protein>
    <submittedName>
        <fullName evidence="1">Uncharacterized protein</fullName>
    </submittedName>
</protein>
<name>A0ACC2WHY3_9TREE</name>
<dbReference type="Proteomes" id="UP001241377">
    <property type="component" value="Unassembled WGS sequence"/>
</dbReference>